<dbReference type="InterPro" id="IPR048367">
    <property type="entry name" value="TNP-like_RNaseH_C"/>
</dbReference>
<dbReference type="Pfam" id="PF21789">
    <property type="entry name" value="TNP-like_RNaseH_C"/>
    <property type="match status" value="1"/>
</dbReference>
<keyword evidence="3" id="KW-1185">Reference proteome</keyword>
<dbReference type="OrthoDB" id="6631169at2759"/>
<comment type="caution">
    <text evidence="2">The sequence shown here is derived from an EMBL/GenBank/DDBJ whole genome shotgun (WGS) entry which is preliminary data.</text>
</comment>
<dbReference type="EMBL" id="VUJU01015051">
    <property type="protein sequence ID" value="KAF0697547.1"/>
    <property type="molecule type" value="Genomic_DNA"/>
</dbReference>
<sequence>MKSGKILQPPCFKGFSQSIKGILQFFEGEKSNDISFILTNRLNQDALENAFSIFRQKGGYNKNPTSRTIRTSFRSSCIFSLCAPKGTNCEETQETDDFNVIIDPVINVPMSTLSNEINETDSSCSDTESIISFNSSTLPFDQNQITKVTLEDCSVTYFAGYLAYKCINKFNCHFCQNNFLTSKDLNEKNQILLINKNYSSFENDSTGLKAPSISFNKIINHSLDIFEKYFENYSYKKKLRFKLMQKIQVDVLINQWLNDGNDCNCKEHKLFIIDHLLICKIFITTQRISTTSQLAKVSKLKILNHI</sequence>
<evidence type="ECO:0000259" key="1">
    <source>
        <dbReference type="Pfam" id="PF21789"/>
    </source>
</evidence>
<gene>
    <name evidence="2" type="ORF">FWK35_00038877</name>
</gene>
<dbReference type="Proteomes" id="UP000478052">
    <property type="component" value="Unassembled WGS sequence"/>
</dbReference>
<protein>
    <submittedName>
        <fullName evidence="2">Transposable element P transposase</fullName>
    </submittedName>
</protein>
<proteinExistence type="predicted"/>
<feature type="domain" description="Transposable element P transposase-like RNase H C-terminal" evidence="1">
    <location>
        <begin position="41"/>
        <end position="70"/>
    </location>
</feature>
<evidence type="ECO:0000313" key="3">
    <source>
        <dbReference type="Proteomes" id="UP000478052"/>
    </source>
</evidence>
<evidence type="ECO:0000313" key="2">
    <source>
        <dbReference type="EMBL" id="KAF0697547.1"/>
    </source>
</evidence>
<dbReference type="AlphaFoldDB" id="A0A6G0VLD5"/>
<accession>A0A6G0VLD5</accession>
<organism evidence="2 3">
    <name type="scientific">Aphis craccivora</name>
    <name type="common">Cowpea aphid</name>
    <dbReference type="NCBI Taxonomy" id="307492"/>
    <lineage>
        <taxon>Eukaryota</taxon>
        <taxon>Metazoa</taxon>
        <taxon>Ecdysozoa</taxon>
        <taxon>Arthropoda</taxon>
        <taxon>Hexapoda</taxon>
        <taxon>Insecta</taxon>
        <taxon>Pterygota</taxon>
        <taxon>Neoptera</taxon>
        <taxon>Paraneoptera</taxon>
        <taxon>Hemiptera</taxon>
        <taxon>Sternorrhyncha</taxon>
        <taxon>Aphidomorpha</taxon>
        <taxon>Aphidoidea</taxon>
        <taxon>Aphididae</taxon>
        <taxon>Aphidini</taxon>
        <taxon>Aphis</taxon>
        <taxon>Aphis</taxon>
    </lineage>
</organism>
<name>A0A6G0VLD5_APHCR</name>
<reference evidence="2 3" key="1">
    <citation type="submission" date="2019-08" db="EMBL/GenBank/DDBJ databases">
        <title>Whole genome of Aphis craccivora.</title>
        <authorList>
            <person name="Voronova N.V."/>
            <person name="Shulinski R.S."/>
            <person name="Bandarenka Y.V."/>
            <person name="Zhorov D.G."/>
            <person name="Warner D."/>
        </authorList>
    </citation>
    <scope>NUCLEOTIDE SEQUENCE [LARGE SCALE GENOMIC DNA]</scope>
    <source>
        <strain evidence="2">180601</strain>
        <tissue evidence="2">Whole Body</tissue>
    </source>
</reference>